<gene>
    <name evidence="1" type="ordered locus">EROM_101680</name>
</gene>
<accession>I6ZKY7</accession>
<proteinExistence type="predicted"/>
<dbReference type="KEGG" id="ero:EROM_101680"/>
<name>I6ZKY7_ENCRO</name>
<dbReference type="GeneID" id="20564598"/>
<dbReference type="EMBL" id="CP003529">
    <property type="protein sequence ID" value="AFN83983.1"/>
    <property type="molecule type" value="Genomic_DNA"/>
</dbReference>
<dbReference type="RefSeq" id="XP_009265480.1">
    <property type="nucleotide sequence ID" value="XM_009267205.1"/>
</dbReference>
<evidence type="ECO:0000313" key="2">
    <source>
        <dbReference type="Proteomes" id="UP000010094"/>
    </source>
</evidence>
<dbReference type="VEuPathDB" id="MicrosporidiaDB:EROM_101680"/>
<evidence type="ECO:0000313" key="1">
    <source>
        <dbReference type="EMBL" id="AFN83983.1"/>
    </source>
</evidence>
<sequence length="423" mass="49889">MTDLASKISKFTSLDLESYLNNTFQRYEGSVLENEKHSISKIEHEIDTELLRTFLLNSDSLLNILNVYEESYRMVTSMVDLSKELVRCNMDGSVEEEVFVDKELVKKFRLILNNFDDEAGVFATEERYLVHFDTLREKSGWECILVLANDILLIGAVQKGFKKYRLLNAYSYSIAQIQVKDDMLEVKVDPTVYIFEKNKESVEYILRIYQELTYSYEKKVFDDSPKPEIDKELMNYLVFTEQYEYAEANGLFLSPKIVFHDKAEMMRYLTVASKSKGGISSYIFPFLEERFVKGLRKINKIQPLNNFIEDVFKYFNEFLYEQDDLIKELEKIESIKKSGVVLLIEKQLIRCIEILGVRVFSKGYDVKYTDSVLELINQNLKFSKYDFSYLMEHFLKNRSEYRKKYLDSAMKDIEKIVNDMITD</sequence>
<dbReference type="AlphaFoldDB" id="I6ZKY7"/>
<keyword evidence="2" id="KW-1185">Reference proteome</keyword>
<dbReference type="Proteomes" id="UP000010094">
    <property type="component" value="Chromosome X"/>
</dbReference>
<protein>
    <submittedName>
        <fullName evidence="1">Uncharacterized protein</fullName>
    </submittedName>
</protein>
<dbReference type="HOGENOM" id="CLU_042822_0_0_1"/>
<reference evidence="1 2" key="1">
    <citation type="journal article" date="2012" name="Proc. Natl. Acad. Sci. U.S.A.">
        <title>Gain and loss of multiple functionally related, horizontally transferred genes in the reduced genomes of two microsporidian parasites.</title>
        <authorList>
            <person name="Pombert J.-F."/>
            <person name="Selman M."/>
            <person name="Burki F."/>
            <person name="Bardell F.T."/>
            <person name="Farinelli L."/>
            <person name="Solter L.F."/>
            <person name="Whitman D.W."/>
            <person name="Weiss L.M."/>
            <person name="Corradi N."/>
            <person name="Keeling P.J."/>
        </authorList>
    </citation>
    <scope>NUCLEOTIDE SEQUENCE [LARGE SCALE GENOMIC DNA]</scope>
    <source>
        <strain evidence="1 2">SJ-2008</strain>
    </source>
</reference>
<organism evidence="1 2">
    <name type="scientific">Encephalitozoon romaleae (strain SJ-2008)</name>
    <name type="common">Microsporidian parasite</name>
    <dbReference type="NCBI Taxonomy" id="1178016"/>
    <lineage>
        <taxon>Eukaryota</taxon>
        <taxon>Fungi</taxon>
        <taxon>Fungi incertae sedis</taxon>
        <taxon>Microsporidia</taxon>
        <taxon>Unikaryonidae</taxon>
        <taxon>Encephalitozoon</taxon>
    </lineage>
</organism>
<dbReference type="OrthoDB" id="2195370at2759"/>